<keyword evidence="3" id="KW-0449">Lipoprotein</keyword>
<keyword evidence="4" id="KW-1185">Reference proteome</keyword>
<name>A0A918NCP7_9PROT</name>
<evidence type="ECO:0000313" key="4">
    <source>
        <dbReference type="Proteomes" id="UP000600865"/>
    </source>
</evidence>
<reference evidence="3 4" key="1">
    <citation type="journal article" date="2014" name="Int. J. Syst. Evol. Microbiol.">
        <title>Complete genome sequence of Corynebacterium casei LMG S-19264T (=DSM 44701T), isolated from a smear-ripened cheese.</title>
        <authorList>
            <consortium name="US DOE Joint Genome Institute (JGI-PGF)"/>
            <person name="Walter F."/>
            <person name="Albersmeier A."/>
            <person name="Kalinowski J."/>
            <person name="Ruckert C."/>
        </authorList>
    </citation>
    <scope>NUCLEOTIDE SEQUENCE [LARGE SCALE GENOMIC DNA]</scope>
    <source>
        <strain evidence="3 4">KCTC 23968</strain>
    </source>
</reference>
<dbReference type="Pfam" id="PF13478">
    <property type="entry name" value="XdhC_C"/>
    <property type="match status" value="1"/>
</dbReference>
<dbReference type="PANTHER" id="PTHR30388">
    <property type="entry name" value="ALDEHYDE OXIDOREDUCTASE MOLYBDENUM COFACTOR ASSEMBLY PROTEIN"/>
    <property type="match status" value="1"/>
</dbReference>
<organism evidence="3 4">
    <name type="scientific">Litorimonas cladophorae</name>
    <dbReference type="NCBI Taxonomy" id="1220491"/>
    <lineage>
        <taxon>Bacteria</taxon>
        <taxon>Pseudomonadati</taxon>
        <taxon>Pseudomonadota</taxon>
        <taxon>Alphaproteobacteria</taxon>
        <taxon>Maricaulales</taxon>
        <taxon>Robiginitomaculaceae</taxon>
    </lineage>
</organism>
<evidence type="ECO:0000259" key="1">
    <source>
        <dbReference type="Pfam" id="PF02625"/>
    </source>
</evidence>
<dbReference type="InterPro" id="IPR003777">
    <property type="entry name" value="XdhC_CoxI"/>
</dbReference>
<dbReference type="InterPro" id="IPR052698">
    <property type="entry name" value="MoCofactor_Util/Proc"/>
</dbReference>
<dbReference type="InterPro" id="IPR027051">
    <property type="entry name" value="XdhC_Rossmann_dom"/>
</dbReference>
<evidence type="ECO:0000259" key="2">
    <source>
        <dbReference type="Pfam" id="PF13478"/>
    </source>
</evidence>
<feature type="domain" description="XdhC- CoxI" evidence="1">
    <location>
        <begin position="16"/>
        <end position="67"/>
    </location>
</feature>
<dbReference type="Proteomes" id="UP000600865">
    <property type="component" value="Unassembled WGS sequence"/>
</dbReference>
<dbReference type="AlphaFoldDB" id="A0A918NCP7"/>
<protein>
    <submittedName>
        <fullName evidence="3">Lipoprotein</fullName>
    </submittedName>
</protein>
<evidence type="ECO:0000313" key="3">
    <source>
        <dbReference type="EMBL" id="GGX62769.1"/>
    </source>
</evidence>
<feature type="domain" description="XdhC Rossmann" evidence="2">
    <location>
        <begin position="137"/>
        <end position="269"/>
    </location>
</feature>
<proteinExistence type="predicted"/>
<gene>
    <name evidence="3" type="ORF">GCM10011309_10930</name>
</gene>
<dbReference type="Pfam" id="PF02625">
    <property type="entry name" value="XdhC_CoxI"/>
    <property type="match status" value="1"/>
</dbReference>
<sequence length="279" mass="29592">MKQTYDHPYRVLQFCASNSDAALVIVTQVTGGTLRSSGAMMAVTAHDVAGYISNGCVDADIITRARAGQSGSLVYGTGSPFRDIILPCGGSIHVELVQRPDRKAVLSALTDLQARRAANLIINDMSVRLVPTLCIRIAGRGAAFIALAELATAAGFEVCLQSPDANIHPDAQHLIDPSAGTSSVDDPWTAVVLLFHDHDWEPEILREALASPAFYIGAMGSAKTHAARRDRLSELGVPNVEIDRIRGPIGLVPAQRDARCLAVSILAEIIQAAPVEGVL</sequence>
<dbReference type="EMBL" id="BMYV01000001">
    <property type="protein sequence ID" value="GGX62769.1"/>
    <property type="molecule type" value="Genomic_DNA"/>
</dbReference>
<accession>A0A918NCP7</accession>
<dbReference type="Gene3D" id="3.40.50.720">
    <property type="entry name" value="NAD(P)-binding Rossmann-like Domain"/>
    <property type="match status" value="1"/>
</dbReference>
<comment type="caution">
    <text evidence="3">The sequence shown here is derived from an EMBL/GenBank/DDBJ whole genome shotgun (WGS) entry which is preliminary data.</text>
</comment>
<dbReference type="PANTHER" id="PTHR30388:SF4">
    <property type="entry name" value="MOLYBDENUM COFACTOR INSERTION CHAPERONE PAOD"/>
    <property type="match status" value="1"/>
</dbReference>
<dbReference type="RefSeq" id="WP_189582409.1">
    <property type="nucleotide sequence ID" value="NZ_BMYV01000001.1"/>
</dbReference>